<protein>
    <submittedName>
        <fullName evidence="3">Peptidoglycan-binding protein</fullName>
    </submittedName>
</protein>
<dbReference type="EMBL" id="MKJU01000038">
    <property type="protein sequence ID" value="OHU86404.1"/>
    <property type="molecule type" value="Genomic_DNA"/>
</dbReference>
<reference evidence="3 4" key="1">
    <citation type="submission" date="2016-09" db="EMBL/GenBank/DDBJ databases">
        <title>Pseudoalteromonas amylolytica sp. nov., isolated from the surface seawater.</title>
        <authorList>
            <person name="Wu Y.-H."/>
            <person name="Cheng H."/>
            <person name="Jin X.-B."/>
            <person name="Wang C.-S."/>
            <person name="Xu X.-W."/>
        </authorList>
    </citation>
    <scope>NUCLEOTIDE SEQUENCE [LARGE SCALE GENOMIC DNA]</scope>
    <source>
        <strain evidence="3 4">JW1</strain>
    </source>
</reference>
<dbReference type="InterPro" id="IPR036779">
    <property type="entry name" value="LysM_dom_sf"/>
</dbReference>
<feature type="domain" description="LysM" evidence="2">
    <location>
        <begin position="31"/>
        <end position="79"/>
    </location>
</feature>
<sequence length="373" mass="41139">MKHPFTALIMAICITFPTLADELSVKEDAPTRYVVKEGDTLWDISKLYLSSPWQWQTLWKQNPQLGDPNLIYPGDVLVLGHDAQGKPMITLAKGVKKLSPTARVVVQKSTAIPTLPAALIEPLLAFEQALSEDDLTDLPFILGANHNVKLATQGHLLYIKGDLEQYAHYGIYSVEDRYVDPDSQETLAYEANLVGTARVLDTGNTAQGKPATVKVETAKREIKPNDILMPISQGQSFSVQFSMLRPSHPVEGEIISSDNKLREFGATTVVVLNLGRQHNVQEGHILDISKRSPKVIEGSKGPRYVEDASRLEKLSSSIGELFSTSSSKNNAVWNMPEEKIGELMIFKVYDKVSYALVTSALQPIRIGDSVSIN</sequence>
<dbReference type="PANTHER" id="PTHR34700:SF4">
    <property type="entry name" value="PHAGE-LIKE ELEMENT PBSX PROTEIN XKDP"/>
    <property type="match status" value="1"/>
</dbReference>
<accession>A0A1S1MJT0</accession>
<dbReference type="Gene3D" id="3.10.350.10">
    <property type="entry name" value="LysM domain"/>
    <property type="match status" value="1"/>
</dbReference>
<comment type="caution">
    <text evidence="3">The sequence shown here is derived from an EMBL/GenBank/DDBJ whole genome shotgun (WGS) entry which is preliminary data.</text>
</comment>
<keyword evidence="1" id="KW-0732">Signal</keyword>
<evidence type="ECO:0000313" key="4">
    <source>
        <dbReference type="Proteomes" id="UP000179786"/>
    </source>
</evidence>
<keyword evidence="4" id="KW-1185">Reference proteome</keyword>
<evidence type="ECO:0000259" key="2">
    <source>
        <dbReference type="PROSITE" id="PS51782"/>
    </source>
</evidence>
<dbReference type="CDD" id="cd00118">
    <property type="entry name" value="LysM"/>
    <property type="match status" value="1"/>
</dbReference>
<gene>
    <name evidence="3" type="ORF">BET10_01485</name>
</gene>
<dbReference type="RefSeq" id="WP_070988007.1">
    <property type="nucleotide sequence ID" value="NZ_MKJU01000038.1"/>
</dbReference>
<evidence type="ECO:0000313" key="3">
    <source>
        <dbReference type="EMBL" id="OHU86404.1"/>
    </source>
</evidence>
<dbReference type="PROSITE" id="PS51782">
    <property type="entry name" value="LYSM"/>
    <property type="match status" value="1"/>
</dbReference>
<feature type="signal peptide" evidence="1">
    <location>
        <begin position="1"/>
        <end position="20"/>
    </location>
</feature>
<dbReference type="OrthoDB" id="9765158at2"/>
<proteinExistence type="predicted"/>
<dbReference type="STRING" id="1859457.BET10_01485"/>
<dbReference type="Proteomes" id="UP000179786">
    <property type="component" value="Unassembled WGS sequence"/>
</dbReference>
<dbReference type="AlphaFoldDB" id="A0A1S1MJT0"/>
<dbReference type="SMART" id="SM00257">
    <property type="entry name" value="LysM"/>
    <property type="match status" value="1"/>
</dbReference>
<organism evidence="3 4">
    <name type="scientific">Pseudoalteromonas amylolytica</name>
    <dbReference type="NCBI Taxonomy" id="1859457"/>
    <lineage>
        <taxon>Bacteria</taxon>
        <taxon>Pseudomonadati</taxon>
        <taxon>Pseudomonadota</taxon>
        <taxon>Gammaproteobacteria</taxon>
        <taxon>Alteromonadales</taxon>
        <taxon>Pseudoalteromonadaceae</taxon>
        <taxon>Pseudoalteromonas</taxon>
    </lineage>
</organism>
<dbReference type="SUPFAM" id="SSF54106">
    <property type="entry name" value="LysM domain"/>
    <property type="match status" value="1"/>
</dbReference>
<dbReference type="PANTHER" id="PTHR34700">
    <property type="entry name" value="POTASSIUM BINDING PROTEIN KBP"/>
    <property type="match status" value="1"/>
</dbReference>
<evidence type="ECO:0000256" key="1">
    <source>
        <dbReference type="SAM" id="SignalP"/>
    </source>
</evidence>
<dbReference type="InterPro" id="IPR052196">
    <property type="entry name" value="Bact_Kbp"/>
</dbReference>
<feature type="chain" id="PRO_5010276592" evidence="1">
    <location>
        <begin position="21"/>
        <end position="373"/>
    </location>
</feature>
<dbReference type="InterPro" id="IPR018392">
    <property type="entry name" value="LysM"/>
</dbReference>
<dbReference type="Pfam" id="PF01476">
    <property type="entry name" value="LysM"/>
    <property type="match status" value="1"/>
</dbReference>
<name>A0A1S1MJT0_9GAMM</name>